<evidence type="ECO:0000313" key="2">
    <source>
        <dbReference type="EMBL" id="GAA4423053.1"/>
    </source>
</evidence>
<evidence type="ECO:0008006" key="4">
    <source>
        <dbReference type="Google" id="ProtNLM"/>
    </source>
</evidence>
<accession>A0ABP8L6E8</accession>
<evidence type="ECO:0000313" key="3">
    <source>
        <dbReference type="Proteomes" id="UP001500622"/>
    </source>
</evidence>
<feature type="transmembrane region" description="Helical" evidence="1">
    <location>
        <begin position="219"/>
        <end position="240"/>
    </location>
</feature>
<evidence type="ECO:0000256" key="1">
    <source>
        <dbReference type="SAM" id="Phobius"/>
    </source>
</evidence>
<organism evidence="2 3">
    <name type="scientific">Georgenia halophila</name>
    <dbReference type="NCBI Taxonomy" id="620889"/>
    <lineage>
        <taxon>Bacteria</taxon>
        <taxon>Bacillati</taxon>
        <taxon>Actinomycetota</taxon>
        <taxon>Actinomycetes</taxon>
        <taxon>Micrococcales</taxon>
        <taxon>Bogoriellaceae</taxon>
        <taxon>Georgenia</taxon>
    </lineage>
</organism>
<protein>
    <recommendedName>
        <fullName evidence="4">DUF1648 domain-containing protein</fullName>
    </recommendedName>
</protein>
<sequence length="339" mass="35292">MSPTSTSGGRNRLPHRRRAVLFGVVLPVLVTTVAWILISRWIPQLPEQVAVHWGPDGVDRVGSASALLVPLAVSSGLSLLIFAVLSLTVGRTSFNRRMVLGLASGMAVFWAGMALSMVSVQRGPAVEAAADVPVPDVPLSLTVVAAIALGAAAGALAGSDPALPARDAVSGTTATLAKDERAVWIRTVGPSRALQRWGGIGAVLYVGFSAWLALTTGSWFVGILMVIWLPLPLTMLVWTVQVDSGGLTAKGTFGRPRQHVPAAEVLSATTTQVRPLPEWGGWGLRSSPSLDGGVGVVVRAGEGIDVARTGGRRLVVTVDDAATGAALLNTFAERARRQD</sequence>
<proteinExistence type="predicted"/>
<name>A0ABP8L6E8_9MICO</name>
<dbReference type="Proteomes" id="UP001500622">
    <property type="component" value="Unassembled WGS sequence"/>
</dbReference>
<dbReference type="RefSeq" id="WP_345215946.1">
    <property type="nucleotide sequence ID" value="NZ_BAABGN010000008.1"/>
</dbReference>
<reference evidence="3" key="1">
    <citation type="journal article" date="2019" name="Int. J. Syst. Evol. Microbiol.">
        <title>The Global Catalogue of Microorganisms (GCM) 10K type strain sequencing project: providing services to taxonomists for standard genome sequencing and annotation.</title>
        <authorList>
            <consortium name="The Broad Institute Genomics Platform"/>
            <consortium name="The Broad Institute Genome Sequencing Center for Infectious Disease"/>
            <person name="Wu L."/>
            <person name="Ma J."/>
        </authorList>
    </citation>
    <scope>NUCLEOTIDE SEQUENCE [LARGE SCALE GENOMIC DNA]</scope>
    <source>
        <strain evidence="3">JCM 17810</strain>
    </source>
</reference>
<gene>
    <name evidence="2" type="ORF">GCM10023169_18210</name>
</gene>
<keyword evidence="3" id="KW-1185">Reference proteome</keyword>
<comment type="caution">
    <text evidence="2">The sequence shown here is derived from an EMBL/GenBank/DDBJ whole genome shotgun (WGS) entry which is preliminary data.</text>
</comment>
<feature type="transmembrane region" description="Helical" evidence="1">
    <location>
        <begin position="139"/>
        <end position="157"/>
    </location>
</feature>
<keyword evidence="1" id="KW-0812">Transmembrane</keyword>
<feature type="transmembrane region" description="Helical" evidence="1">
    <location>
        <begin position="62"/>
        <end position="87"/>
    </location>
</feature>
<keyword evidence="1" id="KW-1133">Transmembrane helix</keyword>
<dbReference type="EMBL" id="BAABGN010000008">
    <property type="protein sequence ID" value="GAA4423053.1"/>
    <property type="molecule type" value="Genomic_DNA"/>
</dbReference>
<keyword evidence="1" id="KW-0472">Membrane</keyword>
<feature type="transmembrane region" description="Helical" evidence="1">
    <location>
        <begin position="20"/>
        <end position="42"/>
    </location>
</feature>
<feature type="transmembrane region" description="Helical" evidence="1">
    <location>
        <begin position="194"/>
        <end position="213"/>
    </location>
</feature>
<feature type="transmembrane region" description="Helical" evidence="1">
    <location>
        <begin position="99"/>
        <end position="119"/>
    </location>
</feature>